<keyword evidence="3" id="KW-1185">Reference proteome</keyword>
<gene>
    <name evidence="2" type="ORF">BUALT_Bualt02G0128500</name>
</gene>
<dbReference type="EMBL" id="WHWC01000002">
    <property type="protein sequence ID" value="KAG8388464.1"/>
    <property type="molecule type" value="Genomic_DNA"/>
</dbReference>
<feature type="domain" description="F-box" evidence="1">
    <location>
        <begin position="8"/>
        <end position="54"/>
    </location>
</feature>
<reference evidence="2" key="1">
    <citation type="submission" date="2019-10" db="EMBL/GenBank/DDBJ databases">
        <authorList>
            <person name="Zhang R."/>
            <person name="Pan Y."/>
            <person name="Wang J."/>
            <person name="Ma R."/>
            <person name="Yu S."/>
        </authorList>
    </citation>
    <scope>NUCLEOTIDE SEQUENCE</scope>
    <source>
        <strain evidence="2">LA-IB0</strain>
        <tissue evidence="2">Leaf</tissue>
    </source>
</reference>
<dbReference type="PANTHER" id="PTHR31672:SF13">
    <property type="entry name" value="F-BOX PROTEIN CPR30-LIKE"/>
    <property type="match status" value="1"/>
</dbReference>
<dbReference type="Gene3D" id="1.20.1280.50">
    <property type="match status" value="1"/>
</dbReference>
<dbReference type="InterPro" id="IPR001810">
    <property type="entry name" value="F-box_dom"/>
</dbReference>
<dbReference type="InterPro" id="IPR006527">
    <property type="entry name" value="F-box-assoc_dom_typ1"/>
</dbReference>
<proteinExistence type="predicted"/>
<sequence length="377" mass="43049">MEDEIDMITEAHIVPEEIIIEILLRLPVKSLLKFRCVSKLWSGLISSYEFAKAHLKFSTKNDMYAHDRLVCGSKGFPFDLYTCFLNSSFSIGFVYPLIDETLLVDRVSFDYPLYELDDSIWLVGSCNGLVCVSLSGSTLILWNPTTRKSKVLPDSGTDLNFDYYGMTYGFGFDELHDDYKVVEFFSFDRHMGELEIQVKVYSLRTNSWKTLSNWPGGDTFGGCAKFLNGAIHWSVTYIDEGGWAIISHDLSTDAFAELPLPDIEDDDVRVEVKLLGGCLSVCCEHSTYMDVWVMKEYGVEKSWTKVVRIPFYLNLEDSELLRPSPLFLMLDGKILINYGSNLRIYDPRNPHIHVFGKSFQVEAITYFESLVSPNLDE</sequence>
<dbReference type="AlphaFoldDB" id="A0AAV6Y123"/>
<dbReference type="NCBIfam" id="TIGR01640">
    <property type="entry name" value="F_box_assoc_1"/>
    <property type="match status" value="1"/>
</dbReference>
<comment type="caution">
    <text evidence="2">The sequence shown here is derived from an EMBL/GenBank/DDBJ whole genome shotgun (WGS) entry which is preliminary data.</text>
</comment>
<evidence type="ECO:0000313" key="2">
    <source>
        <dbReference type="EMBL" id="KAG8388464.1"/>
    </source>
</evidence>
<dbReference type="Proteomes" id="UP000826271">
    <property type="component" value="Unassembled WGS sequence"/>
</dbReference>
<protein>
    <recommendedName>
        <fullName evidence="1">F-box domain-containing protein</fullName>
    </recommendedName>
</protein>
<dbReference type="InterPro" id="IPR050796">
    <property type="entry name" value="SCF_F-box_component"/>
</dbReference>
<accession>A0AAV6Y123</accession>
<organism evidence="2 3">
    <name type="scientific">Buddleja alternifolia</name>
    <dbReference type="NCBI Taxonomy" id="168488"/>
    <lineage>
        <taxon>Eukaryota</taxon>
        <taxon>Viridiplantae</taxon>
        <taxon>Streptophyta</taxon>
        <taxon>Embryophyta</taxon>
        <taxon>Tracheophyta</taxon>
        <taxon>Spermatophyta</taxon>
        <taxon>Magnoliopsida</taxon>
        <taxon>eudicotyledons</taxon>
        <taxon>Gunneridae</taxon>
        <taxon>Pentapetalae</taxon>
        <taxon>asterids</taxon>
        <taxon>lamiids</taxon>
        <taxon>Lamiales</taxon>
        <taxon>Scrophulariaceae</taxon>
        <taxon>Buddlejeae</taxon>
        <taxon>Buddleja</taxon>
    </lineage>
</organism>
<dbReference type="Pfam" id="PF00646">
    <property type="entry name" value="F-box"/>
    <property type="match status" value="1"/>
</dbReference>
<dbReference type="SUPFAM" id="SSF81383">
    <property type="entry name" value="F-box domain"/>
    <property type="match status" value="1"/>
</dbReference>
<evidence type="ECO:0000259" key="1">
    <source>
        <dbReference type="PROSITE" id="PS50181"/>
    </source>
</evidence>
<dbReference type="PANTHER" id="PTHR31672">
    <property type="entry name" value="BNACNNG10540D PROTEIN"/>
    <property type="match status" value="1"/>
</dbReference>
<evidence type="ECO:0000313" key="3">
    <source>
        <dbReference type="Proteomes" id="UP000826271"/>
    </source>
</evidence>
<dbReference type="PROSITE" id="PS50181">
    <property type="entry name" value="FBOX"/>
    <property type="match status" value="1"/>
</dbReference>
<name>A0AAV6Y123_9LAMI</name>
<dbReference type="SMART" id="SM00256">
    <property type="entry name" value="FBOX"/>
    <property type="match status" value="1"/>
</dbReference>
<dbReference type="InterPro" id="IPR036047">
    <property type="entry name" value="F-box-like_dom_sf"/>
</dbReference>
<dbReference type="Pfam" id="PF07734">
    <property type="entry name" value="FBA_1"/>
    <property type="match status" value="1"/>
</dbReference>
<dbReference type="InterPro" id="IPR017451">
    <property type="entry name" value="F-box-assoc_interact_dom"/>
</dbReference>